<dbReference type="InterPro" id="IPR000515">
    <property type="entry name" value="MetI-like"/>
</dbReference>
<feature type="transmembrane region" description="Helical" evidence="7">
    <location>
        <begin position="116"/>
        <end position="146"/>
    </location>
</feature>
<feature type="transmembrane region" description="Helical" evidence="7">
    <location>
        <begin position="74"/>
        <end position="95"/>
    </location>
</feature>
<comment type="subcellular location">
    <subcellularLocation>
        <location evidence="1 7">Cell membrane</location>
        <topology evidence="1 7">Multi-pass membrane protein</topology>
    </subcellularLocation>
</comment>
<sequence length="266" mass="28645">MKSGLARRLLLGAILPIALIAAWSLSSVFELIPRTSLPSPWRVVETFGTWIFGTGGGPYDGTWIEAVAASGGRVLIGFSVALVLGVVLGVLAGFFRPFGEIIDPFVQMLRPIPSTAWVPLTLVFFGFGFQGAVFLIALGAFFPIFLNTMEGVRGVTGSLTRVGRMLGSSTFQLLRHFVVPASLPSMFIGIRLSVGLSWVLVVVAEMLSVRAGIGYTLMDAYSMGRYDVIISAMITLGLLGFLSDRLVVIIQNSALTWHRETSIQDA</sequence>
<dbReference type="Gene3D" id="1.10.3720.10">
    <property type="entry name" value="MetI-like"/>
    <property type="match status" value="1"/>
</dbReference>
<reference evidence="10" key="1">
    <citation type="submission" date="2018-04" db="EMBL/GenBank/DDBJ databases">
        <authorList>
            <person name="Liu S."/>
            <person name="Wang Z."/>
            <person name="Li J."/>
        </authorList>
    </citation>
    <scope>NUCLEOTIDE SEQUENCE [LARGE SCALE GENOMIC DNA]</scope>
    <source>
        <strain evidence="10">S1194</strain>
    </source>
</reference>
<evidence type="ECO:0000259" key="8">
    <source>
        <dbReference type="PROSITE" id="PS50928"/>
    </source>
</evidence>
<dbReference type="SUPFAM" id="SSF161098">
    <property type="entry name" value="MetI-like"/>
    <property type="match status" value="1"/>
</dbReference>
<dbReference type="PANTHER" id="PTHR30151">
    <property type="entry name" value="ALKANE SULFONATE ABC TRANSPORTER-RELATED, MEMBRANE SUBUNIT"/>
    <property type="match status" value="1"/>
</dbReference>
<accession>A0A2U1SWT8</accession>
<dbReference type="PROSITE" id="PS50928">
    <property type="entry name" value="ABC_TM1"/>
    <property type="match status" value="1"/>
</dbReference>
<comment type="caution">
    <text evidence="9">The sequence shown here is derived from an EMBL/GenBank/DDBJ whole genome shotgun (WGS) entry which is preliminary data.</text>
</comment>
<feature type="transmembrane region" description="Helical" evidence="7">
    <location>
        <begin position="186"/>
        <end position="207"/>
    </location>
</feature>
<protein>
    <submittedName>
        <fullName evidence="9">ABC transporter permease</fullName>
    </submittedName>
</protein>
<dbReference type="Pfam" id="PF00528">
    <property type="entry name" value="BPD_transp_1"/>
    <property type="match status" value="1"/>
</dbReference>
<dbReference type="RefSeq" id="WP_108998363.1">
    <property type="nucleotide sequence ID" value="NZ_QEEX01000002.1"/>
</dbReference>
<evidence type="ECO:0000256" key="2">
    <source>
        <dbReference type="ARBA" id="ARBA00022448"/>
    </source>
</evidence>
<evidence type="ECO:0000256" key="6">
    <source>
        <dbReference type="ARBA" id="ARBA00023136"/>
    </source>
</evidence>
<evidence type="ECO:0000313" key="10">
    <source>
        <dbReference type="Proteomes" id="UP000244978"/>
    </source>
</evidence>
<dbReference type="FunFam" id="1.10.3720.10:FF:000003">
    <property type="entry name" value="Aliphatic sulfonate ABC transporter permease"/>
    <property type="match status" value="1"/>
</dbReference>
<comment type="similarity">
    <text evidence="7">Belongs to the binding-protein-dependent transport system permease family.</text>
</comment>
<evidence type="ECO:0000256" key="4">
    <source>
        <dbReference type="ARBA" id="ARBA00022692"/>
    </source>
</evidence>
<feature type="transmembrane region" description="Helical" evidence="7">
    <location>
        <begin position="228"/>
        <end position="250"/>
    </location>
</feature>
<feature type="domain" description="ABC transmembrane type-1" evidence="8">
    <location>
        <begin position="67"/>
        <end position="247"/>
    </location>
</feature>
<dbReference type="Proteomes" id="UP000244978">
    <property type="component" value="Unassembled WGS sequence"/>
</dbReference>
<keyword evidence="5 7" id="KW-1133">Transmembrane helix</keyword>
<gene>
    <name evidence="9" type="ORF">DF220_12005</name>
</gene>
<evidence type="ECO:0000313" key="9">
    <source>
        <dbReference type="EMBL" id="PWB96101.1"/>
    </source>
</evidence>
<proteinExistence type="inferred from homology"/>
<evidence type="ECO:0000256" key="3">
    <source>
        <dbReference type="ARBA" id="ARBA00022475"/>
    </source>
</evidence>
<evidence type="ECO:0000256" key="7">
    <source>
        <dbReference type="RuleBase" id="RU363032"/>
    </source>
</evidence>
<dbReference type="AlphaFoldDB" id="A0A2U1SWT8"/>
<keyword evidence="4 7" id="KW-0812">Transmembrane</keyword>
<dbReference type="GO" id="GO:0042918">
    <property type="term" value="P:alkanesulfonate transmembrane transport"/>
    <property type="evidence" value="ECO:0007669"/>
    <property type="project" value="UniProtKB-ARBA"/>
</dbReference>
<keyword evidence="6 7" id="KW-0472">Membrane</keyword>
<dbReference type="EMBL" id="QEEX01000002">
    <property type="protein sequence ID" value="PWB96101.1"/>
    <property type="molecule type" value="Genomic_DNA"/>
</dbReference>
<name>A0A2U1SWT8_9MICO</name>
<keyword evidence="2 7" id="KW-0813">Transport</keyword>
<organism evidence="9 10">
    <name type="scientific">Homoserinimonas hongtaonis</name>
    <dbReference type="NCBI Taxonomy" id="2079791"/>
    <lineage>
        <taxon>Bacteria</taxon>
        <taxon>Bacillati</taxon>
        <taxon>Actinomycetota</taxon>
        <taxon>Actinomycetes</taxon>
        <taxon>Micrococcales</taxon>
        <taxon>Microbacteriaceae</taxon>
        <taxon>Homoserinimonas</taxon>
    </lineage>
</organism>
<keyword evidence="10" id="KW-1185">Reference proteome</keyword>
<evidence type="ECO:0000256" key="1">
    <source>
        <dbReference type="ARBA" id="ARBA00004651"/>
    </source>
</evidence>
<dbReference type="PANTHER" id="PTHR30151:SF0">
    <property type="entry name" value="ABC TRANSPORTER PERMEASE PROTEIN MJ0413-RELATED"/>
    <property type="match status" value="1"/>
</dbReference>
<dbReference type="InterPro" id="IPR035906">
    <property type="entry name" value="MetI-like_sf"/>
</dbReference>
<dbReference type="GO" id="GO:0005886">
    <property type="term" value="C:plasma membrane"/>
    <property type="evidence" value="ECO:0007669"/>
    <property type="project" value="UniProtKB-SubCell"/>
</dbReference>
<keyword evidence="3" id="KW-1003">Cell membrane</keyword>
<evidence type="ECO:0000256" key="5">
    <source>
        <dbReference type="ARBA" id="ARBA00022989"/>
    </source>
</evidence>